<reference evidence="4" key="1">
    <citation type="journal article" date="2019" name="Gigascience">
        <title>De novo genome assembly of the endangered Acer yangbiense, a plant species with extremely small populations endemic to Yunnan Province, China.</title>
        <authorList>
            <person name="Yang J."/>
            <person name="Wariss H.M."/>
            <person name="Tao L."/>
            <person name="Zhang R."/>
            <person name="Yun Q."/>
            <person name="Hollingsworth P."/>
            <person name="Dao Z."/>
            <person name="Luo G."/>
            <person name="Guo H."/>
            <person name="Ma Y."/>
            <person name="Sun W."/>
        </authorList>
    </citation>
    <scope>NUCLEOTIDE SEQUENCE [LARGE SCALE GENOMIC DNA]</scope>
    <source>
        <strain evidence="4">cv. Malutang</strain>
    </source>
</reference>
<keyword evidence="1" id="KW-0812">Transmembrane</keyword>
<keyword evidence="1" id="KW-1133">Transmembrane helix</keyword>
<evidence type="ECO:0000256" key="1">
    <source>
        <dbReference type="SAM" id="Phobius"/>
    </source>
</evidence>
<dbReference type="InterPro" id="IPR011009">
    <property type="entry name" value="Kinase-like_dom_sf"/>
</dbReference>
<dbReference type="SUPFAM" id="SSF56112">
    <property type="entry name" value="Protein kinase-like (PK-like)"/>
    <property type="match status" value="1"/>
</dbReference>
<sequence length="359" mass="40371">MEFPLVAAISLMPLMFSCYITYYCLCTKSENKKDKSNNNKGSSRVTNITPVSLVEVKVTLPLEVIFGDRILAKKYDPPELSQLPKTRLGEGTLGTLFKVVLDCGSTITMRMVREGLVCAEALEFWVNFYGGIKDSCWLLPMHFSFRYGGEAFILYDYLCLGSLEDLLHGSEGIQFTPLCWGARKHIALCTAKAVAFLHTQVTKNGQSIVYGVIKSSNILIQPDFSACLSSYETPYLVPPSTLIRRNPGKVAPEVMIRNAKKHTRVFTQESDVYSFGVLLIELITGMRPAVTNLREYILEKRKNEGLNGICDKRMGEVKEDMVEMLGISRICLSRNPGDRPVMNRVVQMIQDLQSQDFIF</sequence>
<evidence type="ECO:0000313" key="4">
    <source>
        <dbReference type="Proteomes" id="UP000323000"/>
    </source>
</evidence>
<dbReference type="Gene3D" id="1.10.510.10">
    <property type="entry name" value="Transferase(Phosphotransferase) domain 1"/>
    <property type="match status" value="1"/>
</dbReference>
<dbReference type="AlphaFoldDB" id="A0A5C7I5Y7"/>
<dbReference type="PROSITE" id="PS50011">
    <property type="entry name" value="PROTEIN_KINASE_DOM"/>
    <property type="match status" value="1"/>
</dbReference>
<gene>
    <name evidence="3" type="ORF">EZV62_011402</name>
</gene>
<dbReference type="EMBL" id="VAHF01000004">
    <property type="protein sequence ID" value="TXG64408.1"/>
    <property type="molecule type" value="Genomic_DNA"/>
</dbReference>
<dbReference type="GO" id="GO:0005524">
    <property type="term" value="F:ATP binding"/>
    <property type="evidence" value="ECO:0007669"/>
    <property type="project" value="InterPro"/>
</dbReference>
<dbReference type="Proteomes" id="UP000323000">
    <property type="component" value="Chromosome 4"/>
</dbReference>
<dbReference type="PANTHER" id="PTHR48007">
    <property type="entry name" value="LEUCINE-RICH REPEAT RECEPTOR-LIKE PROTEIN KINASE PXC1"/>
    <property type="match status" value="1"/>
</dbReference>
<dbReference type="InterPro" id="IPR046959">
    <property type="entry name" value="PRK1-6/SRF4-like"/>
</dbReference>
<keyword evidence="1" id="KW-0472">Membrane</keyword>
<keyword evidence="4" id="KW-1185">Reference proteome</keyword>
<comment type="caution">
    <text evidence="3">The sequence shown here is derived from an EMBL/GenBank/DDBJ whole genome shotgun (WGS) entry which is preliminary data.</text>
</comment>
<feature type="transmembrane region" description="Helical" evidence="1">
    <location>
        <begin position="6"/>
        <end position="25"/>
    </location>
</feature>
<protein>
    <recommendedName>
        <fullName evidence="2">Protein kinase domain-containing protein</fullName>
    </recommendedName>
</protein>
<name>A0A5C7I5Y7_9ROSI</name>
<dbReference type="InterPro" id="IPR000719">
    <property type="entry name" value="Prot_kinase_dom"/>
</dbReference>
<dbReference type="OrthoDB" id="1923909at2759"/>
<dbReference type="PANTHER" id="PTHR48007:SF23">
    <property type="entry name" value="PROTEIN KINASE DOMAIN-CONTAINING PROTEIN"/>
    <property type="match status" value="1"/>
</dbReference>
<evidence type="ECO:0000259" key="2">
    <source>
        <dbReference type="PROSITE" id="PS50011"/>
    </source>
</evidence>
<dbReference type="Pfam" id="PF00069">
    <property type="entry name" value="Pkinase"/>
    <property type="match status" value="1"/>
</dbReference>
<proteinExistence type="predicted"/>
<accession>A0A5C7I5Y7</accession>
<evidence type="ECO:0000313" key="3">
    <source>
        <dbReference type="EMBL" id="TXG64408.1"/>
    </source>
</evidence>
<organism evidence="3 4">
    <name type="scientific">Acer yangbiense</name>
    <dbReference type="NCBI Taxonomy" id="1000413"/>
    <lineage>
        <taxon>Eukaryota</taxon>
        <taxon>Viridiplantae</taxon>
        <taxon>Streptophyta</taxon>
        <taxon>Embryophyta</taxon>
        <taxon>Tracheophyta</taxon>
        <taxon>Spermatophyta</taxon>
        <taxon>Magnoliopsida</taxon>
        <taxon>eudicotyledons</taxon>
        <taxon>Gunneridae</taxon>
        <taxon>Pentapetalae</taxon>
        <taxon>rosids</taxon>
        <taxon>malvids</taxon>
        <taxon>Sapindales</taxon>
        <taxon>Sapindaceae</taxon>
        <taxon>Hippocastanoideae</taxon>
        <taxon>Acereae</taxon>
        <taxon>Acer</taxon>
    </lineage>
</organism>
<dbReference type="GO" id="GO:0004672">
    <property type="term" value="F:protein kinase activity"/>
    <property type="evidence" value="ECO:0007669"/>
    <property type="project" value="InterPro"/>
</dbReference>
<feature type="domain" description="Protein kinase" evidence="2">
    <location>
        <begin position="82"/>
        <end position="358"/>
    </location>
</feature>